<dbReference type="Gene3D" id="1.25.40.1030">
    <property type="match status" value="1"/>
</dbReference>
<proteinExistence type="inferred from homology"/>
<comment type="subcellular location">
    <subcellularLocation>
        <location evidence="1">Endoplasmic reticulum membrane</location>
        <topology evidence="1">Peripheral membrane protein</topology>
        <orientation evidence="1">Cytoplasmic side</orientation>
    </subcellularLocation>
</comment>
<feature type="domain" description="Sec16 Sec23-binding" evidence="9">
    <location>
        <begin position="489"/>
        <end position="842"/>
    </location>
</feature>
<evidence type="ECO:0000259" key="10">
    <source>
        <dbReference type="Pfam" id="PF12932"/>
    </source>
</evidence>
<feature type="compositionally biased region" description="Polar residues" evidence="8">
    <location>
        <begin position="90"/>
        <end position="99"/>
    </location>
</feature>
<dbReference type="OrthoDB" id="8918678at2759"/>
<feature type="region of interest" description="Disordered" evidence="8">
    <location>
        <begin position="879"/>
        <end position="912"/>
    </location>
</feature>
<dbReference type="GO" id="GO:0016192">
    <property type="term" value="P:vesicle-mediated transport"/>
    <property type="evidence" value="ECO:0007669"/>
    <property type="project" value="UniProtKB-KW"/>
</dbReference>
<evidence type="ECO:0000256" key="5">
    <source>
        <dbReference type="ARBA" id="ARBA00022892"/>
    </source>
</evidence>
<sequence length="912" mass="96522">MSTEDSTTKMPSVSERPVVSPPRGHDAGGGIAPGIGVAANVSPLITRSPEETRTHSPAPISEPLAASATERVTKSSPESIYDPYNPHHANANQSPSRTQTPDRAKSPGNASIRSWSSSQRYSLDQDRSIVSVGPYTPPTRQSTKDSVSAPVYDPYAPAAHRAASPSTFSVRSVGSTHSQLSRDPYAPGTTSGPSSIRNRSESNGSMLSYGATNAEDPYAPSRHRQSSVESSSYRSFSTLQKYADTAANVSTGPSQVVTLSAPAQTIYAPSPSLLGTNDPLGRASARVPVISFGFGGKLVTCFHGSSALNTGFDIAMSSRASSVVHMRPLYTAIPQSALETSSATFPGPLFSDPASQATTLVRTGVATQTKNKKAKVVQYLEERAEEISQGLGYLHQGSIEGFRAEAKLVMIKVLKTMVENDGRLSGSPQIENAVRSALLPDLDSSPDSPTDALHVPALASSSYPSHGSATSDDTAVTTNTLWSSQLSKIQRHLLRGDRRLAYQYAADERLWAHAMVIASSVDKEAWKEVVTEFLRSELSATGAAPLAPGAAGPQITGREPLKVAYSLFAGQGPASGWSSPFGIEYMFLKSNLSVQELLPPRPLASLQSLQVLATATSGTVTPMSASFPPTLPPLQLPKNVLAKWKETAGMILSGVMSTESSSALTAFGDQLVANGWVEAGHVCYLLSPQTSPVGGVGFPTGRVVLYGSPNPQLTPNFWKDADPIIFSEIVEFALSLNAPVKGQEAFAGIPHLQPYRFIRAAYLAELGYMDLANRYCDAISNSLSRPSPYLNAVFGEQLKGLVDRLTAAPVTDKTGSWKMARPSLDKIGGWLERGFTNFIAGEGDSPKPVQANGKEPTFSGPFTHFSEISTTVSAASSTISSPQMSTTNLTEIPAAPPFRTGSAMALRPPSGS</sequence>
<dbReference type="HOGENOM" id="CLU_001760_0_0_1"/>
<dbReference type="PANTHER" id="PTHR13402:SF6">
    <property type="entry name" value="SECRETORY 16, ISOFORM I"/>
    <property type="match status" value="1"/>
</dbReference>
<comment type="similarity">
    <text evidence="2 7">Belongs to the SEC16 family.</text>
</comment>
<feature type="compositionally biased region" description="Polar residues" evidence="8">
    <location>
        <begin position="188"/>
        <end position="206"/>
    </location>
</feature>
<reference evidence="11 12" key="1">
    <citation type="journal article" date="2014" name="PLoS Genet.">
        <title>Analysis of the Phlebiopsis gigantea genome, transcriptome and secretome provides insight into its pioneer colonization strategies of wood.</title>
        <authorList>
            <person name="Hori C."/>
            <person name="Ishida T."/>
            <person name="Igarashi K."/>
            <person name="Samejima M."/>
            <person name="Suzuki H."/>
            <person name="Master E."/>
            <person name="Ferreira P."/>
            <person name="Ruiz-Duenas F.J."/>
            <person name="Held B."/>
            <person name="Canessa P."/>
            <person name="Larrondo L.F."/>
            <person name="Schmoll M."/>
            <person name="Druzhinina I.S."/>
            <person name="Kubicek C.P."/>
            <person name="Gaskell J.A."/>
            <person name="Kersten P."/>
            <person name="St John F."/>
            <person name="Glasner J."/>
            <person name="Sabat G."/>
            <person name="Splinter BonDurant S."/>
            <person name="Syed K."/>
            <person name="Yadav J."/>
            <person name="Mgbeahuruike A.C."/>
            <person name="Kovalchuk A."/>
            <person name="Asiegbu F.O."/>
            <person name="Lackner G."/>
            <person name="Hoffmeister D."/>
            <person name="Rencoret J."/>
            <person name="Gutierrez A."/>
            <person name="Sun H."/>
            <person name="Lindquist E."/>
            <person name="Barry K."/>
            <person name="Riley R."/>
            <person name="Grigoriev I.V."/>
            <person name="Henrissat B."/>
            <person name="Kues U."/>
            <person name="Berka R.M."/>
            <person name="Martinez A.T."/>
            <person name="Covert S.F."/>
            <person name="Blanchette R.A."/>
            <person name="Cullen D."/>
        </authorList>
    </citation>
    <scope>NUCLEOTIDE SEQUENCE [LARGE SCALE GENOMIC DNA]</scope>
    <source>
        <strain evidence="11 12">11061_1 CR5-6</strain>
    </source>
</reference>
<keyword evidence="7" id="KW-0472">Membrane</keyword>
<dbReference type="GO" id="GO:0005789">
    <property type="term" value="C:endoplasmic reticulum membrane"/>
    <property type="evidence" value="ECO:0007669"/>
    <property type="project" value="UniProtKB-SubCell"/>
</dbReference>
<keyword evidence="12" id="KW-1185">Reference proteome</keyword>
<dbReference type="InterPro" id="IPR024298">
    <property type="entry name" value="Sec16_Sec23-bd"/>
</dbReference>
<keyword evidence="7" id="KW-0072">Autophagy</keyword>
<feature type="non-terminal residue" evidence="11">
    <location>
        <position position="912"/>
    </location>
</feature>
<comment type="function">
    <text evidence="6 7">Involved in the initiation of assembly of the COPII coat required for the formation of transport vesicles from the endoplasmic reticulum (ER) and the selection of cargo molecules. Also involved in autophagy.</text>
</comment>
<dbReference type="GO" id="GO:0006914">
    <property type="term" value="P:autophagy"/>
    <property type="evidence" value="ECO:0007669"/>
    <property type="project" value="UniProtKB-KW"/>
</dbReference>
<evidence type="ECO:0000256" key="7">
    <source>
        <dbReference type="RuleBase" id="RU364101"/>
    </source>
</evidence>
<accession>A0A0C3SAW8</accession>
<dbReference type="GO" id="GO:0070973">
    <property type="term" value="P:protein localization to endoplasmic reticulum exit site"/>
    <property type="evidence" value="ECO:0007669"/>
    <property type="project" value="TreeGrafter"/>
</dbReference>
<feature type="compositionally biased region" description="Low complexity" evidence="8">
    <location>
        <begin position="111"/>
        <end position="122"/>
    </location>
</feature>
<keyword evidence="4 7" id="KW-0256">Endoplasmic reticulum</keyword>
<evidence type="ECO:0000313" key="11">
    <source>
        <dbReference type="EMBL" id="KIP09567.1"/>
    </source>
</evidence>
<dbReference type="Pfam" id="PF12931">
    <property type="entry name" value="TPR_Sec16"/>
    <property type="match status" value="1"/>
</dbReference>
<keyword evidence="3 7" id="KW-0813">Transport</keyword>
<dbReference type="STRING" id="745531.A0A0C3SAW8"/>
<keyword evidence="7" id="KW-0653">Protein transport</keyword>
<evidence type="ECO:0000256" key="1">
    <source>
        <dbReference type="ARBA" id="ARBA00004397"/>
    </source>
</evidence>
<feature type="compositionally biased region" description="Polar residues" evidence="8">
    <location>
        <begin position="459"/>
        <end position="472"/>
    </location>
</feature>
<organism evidence="11 12">
    <name type="scientific">Phlebiopsis gigantea (strain 11061_1 CR5-6)</name>
    <name type="common">White-rot fungus</name>
    <name type="synonym">Peniophora gigantea</name>
    <dbReference type="NCBI Taxonomy" id="745531"/>
    <lineage>
        <taxon>Eukaryota</taxon>
        <taxon>Fungi</taxon>
        <taxon>Dikarya</taxon>
        <taxon>Basidiomycota</taxon>
        <taxon>Agaricomycotina</taxon>
        <taxon>Agaricomycetes</taxon>
        <taxon>Polyporales</taxon>
        <taxon>Phanerochaetaceae</taxon>
        <taxon>Phlebiopsis</taxon>
    </lineage>
</organism>
<evidence type="ECO:0000256" key="6">
    <source>
        <dbReference type="ARBA" id="ARBA00024687"/>
    </source>
</evidence>
<feature type="compositionally biased region" description="Low complexity" evidence="8">
    <location>
        <begin position="439"/>
        <end position="449"/>
    </location>
</feature>
<dbReference type="GO" id="GO:0012507">
    <property type="term" value="C:ER to Golgi transport vesicle membrane"/>
    <property type="evidence" value="ECO:0007669"/>
    <property type="project" value="TreeGrafter"/>
</dbReference>
<dbReference type="GO" id="GO:0007030">
    <property type="term" value="P:Golgi organization"/>
    <property type="evidence" value="ECO:0007669"/>
    <property type="project" value="TreeGrafter"/>
</dbReference>
<feature type="compositionally biased region" description="Low complexity" evidence="8">
    <location>
        <begin position="11"/>
        <end position="22"/>
    </location>
</feature>
<dbReference type="EMBL" id="KN840464">
    <property type="protein sequence ID" value="KIP09567.1"/>
    <property type="molecule type" value="Genomic_DNA"/>
</dbReference>
<evidence type="ECO:0000259" key="9">
    <source>
        <dbReference type="Pfam" id="PF12931"/>
    </source>
</evidence>
<dbReference type="InterPro" id="IPR024340">
    <property type="entry name" value="Sec16_CCD"/>
</dbReference>
<dbReference type="GO" id="GO:0015031">
    <property type="term" value="P:protein transport"/>
    <property type="evidence" value="ECO:0007669"/>
    <property type="project" value="UniProtKB-KW"/>
</dbReference>
<dbReference type="Pfam" id="PF12932">
    <property type="entry name" value="Sec16"/>
    <property type="match status" value="1"/>
</dbReference>
<evidence type="ECO:0000256" key="8">
    <source>
        <dbReference type="SAM" id="MobiDB-lite"/>
    </source>
</evidence>
<dbReference type="CDD" id="cd09233">
    <property type="entry name" value="ACE1-Sec16-like"/>
    <property type="match status" value="1"/>
</dbReference>
<evidence type="ECO:0000256" key="3">
    <source>
        <dbReference type="ARBA" id="ARBA00022448"/>
    </source>
</evidence>
<feature type="domain" description="Sec16 central conserved" evidence="10">
    <location>
        <begin position="287"/>
        <end position="422"/>
    </location>
</feature>
<keyword evidence="5 7" id="KW-0931">ER-Golgi transport</keyword>
<evidence type="ECO:0000256" key="4">
    <source>
        <dbReference type="ARBA" id="ARBA00022824"/>
    </source>
</evidence>
<feature type="region of interest" description="Disordered" evidence="8">
    <location>
        <begin position="1"/>
        <end position="231"/>
    </location>
</feature>
<feature type="compositionally biased region" description="Polar residues" evidence="8">
    <location>
        <begin position="164"/>
        <end position="181"/>
    </location>
</feature>
<evidence type="ECO:0000256" key="2">
    <source>
        <dbReference type="ARBA" id="ARBA00005927"/>
    </source>
</evidence>
<dbReference type="PANTHER" id="PTHR13402">
    <property type="entry name" value="RGPR-RELATED"/>
    <property type="match status" value="1"/>
</dbReference>
<feature type="region of interest" description="Disordered" evidence="8">
    <location>
        <begin position="439"/>
        <end position="472"/>
    </location>
</feature>
<dbReference type="Proteomes" id="UP000053257">
    <property type="component" value="Unassembled WGS sequence"/>
</dbReference>
<evidence type="ECO:0000313" key="12">
    <source>
        <dbReference type="Proteomes" id="UP000053257"/>
    </source>
</evidence>
<gene>
    <name evidence="11" type="ORF">PHLGIDRAFT_102512</name>
</gene>
<dbReference type="GO" id="GO:0070971">
    <property type="term" value="C:endoplasmic reticulum exit site"/>
    <property type="evidence" value="ECO:0007669"/>
    <property type="project" value="UniProtKB-ARBA"/>
</dbReference>
<dbReference type="AlphaFoldDB" id="A0A0C3SAW8"/>
<name>A0A0C3SAW8_PHLG1</name>
<protein>
    <recommendedName>
        <fullName evidence="7">Protein transport protein sec16</fullName>
    </recommendedName>
</protein>
<feature type="compositionally biased region" description="Polar residues" evidence="8">
    <location>
        <begin position="1"/>
        <end position="10"/>
    </location>
</feature>